<proteinExistence type="predicted"/>
<evidence type="ECO:0000313" key="2">
    <source>
        <dbReference type="EMBL" id="CAB4189254.1"/>
    </source>
</evidence>
<dbReference type="EMBL" id="LR797135">
    <property type="protein sequence ID" value="CAB4189254.1"/>
    <property type="molecule type" value="Genomic_DNA"/>
</dbReference>
<feature type="domain" description="Gene product 88" evidence="1">
    <location>
        <begin position="3"/>
        <end position="213"/>
    </location>
</feature>
<organism evidence="2">
    <name type="scientific">uncultured Caudovirales phage</name>
    <dbReference type="NCBI Taxonomy" id="2100421"/>
    <lineage>
        <taxon>Viruses</taxon>
        <taxon>Duplodnaviria</taxon>
        <taxon>Heunggongvirae</taxon>
        <taxon>Uroviricota</taxon>
        <taxon>Caudoviricetes</taxon>
        <taxon>Peduoviridae</taxon>
        <taxon>Maltschvirus</taxon>
        <taxon>Maltschvirus maltsch</taxon>
    </lineage>
</organism>
<protein>
    <submittedName>
        <fullName evidence="2">Gene 88 protein</fullName>
    </submittedName>
</protein>
<dbReference type="Pfam" id="PF17338">
    <property type="entry name" value="GP88"/>
    <property type="match status" value="1"/>
</dbReference>
<accession>A0A6J5RCH9</accession>
<sequence length="226" mass="25543">MKLLRQNRELKEVGAWNWTLPALGAKLDDGRTVLTCPNAGACAALCYARNGTYLFPKVKAAHARNLKMVLDNLIGWTDEMTRECAKLKHGSYVRIHDSGDFFSEEYLRAWIQVARDVNGVTFYAYTKEVSMFKRIADTEAPANFRWLYSMGGKEDHLINIETDRHAEVFPTAEALEAAGYFNQEASDILAIEAPTNRIGIVANRIPHFRKKQGVSTFGQLQRNKDV</sequence>
<gene>
    <name evidence="2" type="ORF">UFOVP1184_5</name>
</gene>
<evidence type="ECO:0000259" key="1">
    <source>
        <dbReference type="Pfam" id="PF17338"/>
    </source>
</evidence>
<name>A0A6J5RCH9_9CAUD</name>
<reference evidence="2" key="1">
    <citation type="submission" date="2020-05" db="EMBL/GenBank/DDBJ databases">
        <authorList>
            <person name="Chiriac C."/>
            <person name="Salcher M."/>
            <person name="Ghai R."/>
            <person name="Kavagutti S V."/>
        </authorList>
    </citation>
    <scope>NUCLEOTIDE SEQUENCE</scope>
</reference>
<dbReference type="InterPro" id="IPR020290">
    <property type="entry name" value="Gp88"/>
</dbReference>